<feature type="compositionally biased region" description="Basic and acidic residues" evidence="1">
    <location>
        <begin position="2448"/>
        <end position="2459"/>
    </location>
</feature>
<gene>
    <name evidence="4" type="primary">LOC101241797</name>
</gene>
<feature type="compositionally biased region" description="Basic and acidic residues" evidence="1">
    <location>
        <begin position="3102"/>
        <end position="3115"/>
    </location>
</feature>
<feature type="domain" description="Alpha-L-arabinofuranosidase B arabinose-binding" evidence="2">
    <location>
        <begin position="32"/>
        <end position="172"/>
    </location>
</feature>
<feature type="region of interest" description="Disordered" evidence="1">
    <location>
        <begin position="720"/>
        <end position="837"/>
    </location>
</feature>
<feature type="region of interest" description="Disordered" evidence="1">
    <location>
        <begin position="3749"/>
        <end position="3785"/>
    </location>
</feature>
<proteinExistence type="predicted"/>
<feature type="compositionally biased region" description="Polar residues" evidence="1">
    <location>
        <begin position="3086"/>
        <end position="3101"/>
    </location>
</feature>
<feature type="compositionally biased region" description="Low complexity" evidence="1">
    <location>
        <begin position="3769"/>
        <end position="3778"/>
    </location>
</feature>
<dbReference type="InterPro" id="IPR036195">
    <property type="entry name" value="AbfB_ABD_sf"/>
</dbReference>
<feature type="compositionally biased region" description="Basic and acidic residues" evidence="1">
    <location>
        <begin position="896"/>
        <end position="916"/>
    </location>
</feature>
<feature type="compositionally biased region" description="Acidic residues" evidence="1">
    <location>
        <begin position="2140"/>
        <end position="2152"/>
    </location>
</feature>
<protein>
    <submittedName>
        <fullName evidence="4">Uncharacterized protein LOC101241797 isoform X1</fullName>
    </submittedName>
</protein>
<dbReference type="InterPro" id="IPR007934">
    <property type="entry name" value="AbfB_ABD"/>
</dbReference>
<evidence type="ECO:0000313" key="4">
    <source>
        <dbReference type="RefSeq" id="XP_065663735.1"/>
    </source>
</evidence>
<feature type="region of interest" description="Disordered" evidence="1">
    <location>
        <begin position="3086"/>
        <end position="3120"/>
    </location>
</feature>
<feature type="compositionally biased region" description="Basic residues" evidence="1">
    <location>
        <begin position="2119"/>
        <end position="2131"/>
    </location>
</feature>
<feature type="compositionally biased region" description="Acidic residues" evidence="1">
    <location>
        <begin position="2067"/>
        <end position="2078"/>
    </location>
</feature>
<dbReference type="Gene3D" id="2.80.10.50">
    <property type="match status" value="2"/>
</dbReference>
<feature type="region of interest" description="Disordered" evidence="1">
    <location>
        <begin position="2045"/>
        <end position="2163"/>
    </location>
</feature>
<sequence>MLIKKIAFLLYTIGYFNAACSSLFYGKLVLKTSALNAKHYRHKPTVFATRRSTYLKKNGDVFRIHIPGIARNATHDSISFESVRWPGYFLRHRIVNNDYKFRIAKPAQEDNDFDRESTFIIQRHTGIEGSGMLRLFQNPQYYLCVRKYNNADSALKAMKNDHSKDFAERCSFFIQKLRPENVDAAVLKSTLNKKSLKVKKSEQKNDKRVRKILEEYIKKIENKNSAQTYNTKKFLNDLKHVALKTKPTLPKKFKKLYPGLSAESYTGNGLFSPQLNYIPTQVSAFYRIPNTYSYNYPYSYRNQYYNEIENKNPNLLSYFPVVSRYDPMQTDIRAFFGKKDYIKTERFGKGYNNQVGTMYGTWKKEITPRSVLGMVSIGEDSERKTHQVKRNIMKISNFARKTNKTLKQGSLNIIENQTSLFPKKYSNDLQETIKKNASLFSKKTEFKILSKLNHQFNSTELSTAVFDHKSMTNEYSLENKTFLGRKYIENIFPEPIDVTKKKKVLKNDYNALLSVNHFDRTPSFVRQFNGKERSEIEKNSDNEREGHLIGLADALETSAALTVDRLSKDSLMKEVSALGFNGPTYNEVLGNLTAESEASNDVDNNKNRNSENKQNSTEDLHSRNETSKSNVTNTKDFHNSSNSNLVLNTTQISIEKMSPKNNSFNSSSVLNLVKPENNLSVNNNTSELTPTLSSSIQTSLNANKSRITEVKIEKQNTDGLTKISSTNNQKIDNGSKIEPHQYSTENMIKKEPVSKSSPQKNVEAEQSQLVSKAKKKNNNKKVSKTKKKTNKKKNKDKKNQHTVHNHAKYGTEEFGTEFSNSGDNEEENEITDNTNNDYTMSHDFNWNDYDDTKLNEEATPNEHFTTDRESNENIEKMSQGENYENVKLENHDIPMDSHELSHHSDGEHSEGEHSEGDGITYNNIDKAKNMVELGSFEMKGIASAMDKLNKEDVNQLRTKMKNLEIIDTKHQKERLSEGTDYHEELKYVANDEPKVEVNNHVSSSILSPGSNEVFSDTASNSNVVGDFGYHPGDERQDAIHDTINSLRQTASREPDIVEEATAVPLRLSPSSFQPTMVKKEGDQFEQSNNVDAEENVGNYHEENVEDEPGNQKLFETKGIDVASRSNLNNIHQRKQKSTMKLRGVARSNLAIIPVISDELQSQYFKIQTMDQDEATKNTKRGEIHKEVEYGSGDSSHNSIIDLLNSTIKSESTAGTLNNNFQKPSYSNREEIEPVKSDISLVRHTHHILKVKDEEEKEEIVNGLVDYNNDKCVSLKLSNELGYRYRLISSINSHGYSPRGKFFTLKTVFKDPSAHKFVLFHGVDDANPNNQILFNGKKEIVKIPESCKNSPELVRVSSSLTELSGTKRKRYHIHHRDAQRINKIFRKSSIFYPTTFTNGEDKATSYEGEDQVYATNVKDYTRKSAVTRPPGSEVFYGKLVLRTEPWMPKSILAERHFIFATRSSTYLKKDGDVFKIHNPGLALNSGIDSISFESVRWPGFFLKHRANENDFKFRIEKPDLRNIENFKKEATFIVEKYNGVEGSGLLRLYEKPDWYICVRKYGFQNSALKAMKKDNSKSFERRCSFFIEKLEPEMVQDELSKTMEKSEAISAAKRKVQKPAVEIRRLLDDYVSNGRNELVKDYLQQTLVQESKRDYVNNARTKKFYRPLLNNPALTAVGKQWWEERNIDEESKQFKTNQRDSDNEHVESIQDSLIAPSLQDTSVFQETNHYNIPVRSFNNMESLTKKVNLPGRLDSYVFKKIPFENSKENLVKDNQIIQKYTRLQKPVHNYLHGMRRDVVPGTKNNQVRLLFPNKVNPERDEIASLYLSKNREYNVNDQSESINKRENVYVNKDRIPSVYKSDYSGISLKGSTKKAAIKFKSEHELKQRKLKKHKNHSSSFTKTHFVKKATSKKHSIPLVIYDDDVITIDKPTLKDKVDVVDYDEVLKTPKLHVKHVYADSNGHVEGYSPDSLVRKLTSPSNSLYELKKLGKHVKLGQKCKRSGTAIIDVAECDDDDPYSQIGNETIHLLGGEEEGAAENLTAFIEHDEDDRDQKPQSEDPIDSITTETADDDKESETEEIYGRHHHHSKNNLEENEEEEDAENEESDDEEKDHNHEHLHNHLQHHHHHHRHHNNNDSTHEEESEEEEEEEEGEGKEGDHDDHSIEEDHDIVTHRNAEDENNEYGQKMYHDEEHEWVDEKGNTHFYTYDAWQLKLQEDKMNAQNKTNSVVSASFNPVSSAAFKASDNVNSSILDKTTKLDLKNNNTDLKSITFVNSSAINNTNSNLTNTYNENVNESTVNMLESSSLTKIISEDKKNNNNFTIGNTLKPKVSAKSNSSNKNESISNNNLKITDETVQNVSNTSKPDQIIKYVDEKLPSNFQDSYSSHNVPTESLKQNNKTDKMTIEEKTLLNYTDQGNQTNDLKANMTKDSIKLKNQEASEVKTNNLSEIKNKKVVEKNSKNDNNQNAQSNYKDKSDYSQHMHEWKDENGDMHYYTEEAWKMKLADDMKKSVKTNDKNSLKNSSQNEAPKINKVQSDTDNITLQSNKFAQILHSDIIPYENKQIPLNSSEALVKNIIMNFILKKPLLKKKGEQLSTLLAEGLSKQPLFNRSSLDTQERMLKRLKNLTTTELSLLYLKKLKSKGTLEPKLSEQNDLKPGEVIQGIVNELTKKQTYPITESYSNKNEVQNGFFKLGNKEETIKWSTKVHAKSGMKTIVPKLNHTKILNKFRIKSANHKKEKMVINKNFESNNKKKSNTSLSKKHLLKSSNFESNEKNSFNVVSKFIEQSMTDVDPSILEEHKIADQIEKSSKEVSIEKANENSFEENVKENINRELNNTNVNQTLHNSDENNYMAESGEPVETKFGTISKEYKTEGETRDESAVLKDNTIQFNNNSIVKHQWNQPQEQMQQQSSQQQQQQQQQQNVNQAPINLAPALKPETLKDIHIFKAGKPEPHLEGLKPKENQKKLEYKAKKKIKKIKQNKFLPTSNSVNPIWSVNSFDNSNNKSTNENFPQSVKHELNELVYNNKSNKINKYSNKLSRTTSLPVSSDSVNIKETLNLESSDPDKLFKQLEKSTQMLKDRLHVTNETIKTNSSEAPSSQLKENVSEKPNDHTKSENEEADVLSESAALVKLAGLDDFDEISGIEESQANSISGTNNDEDNLLSEGSGKKLLSELTDSKIKAKINLLSTENVENRNIQNQDNSLILTQKLKNKSNENKASLDKLARFASDILKVHQNKELTDDKNSEINKSSLTDLLSSVLDSSEKDNSSFVPQSNVKNKDNDLSVNFSKPKLKFNGQSSEKILPGPMLQEAKIKHLSIKKENSKKENSQSNESLSIDDDDTKDMSSISQALDEVMVKDGENSMKTLDSIDKSAQDILSEGSGDFKTLNLNYDKTSNDASLQENDKIKHEENSLHLKTMLPSAATIPQRQTDKESIEFTVHKNLTRNGKEKKVKEEAARDDLIHEFRQLLNLAEQKNSELLPTDSKDSSSLNNSIQSTNAEQEETNENKIDPNAKFTETNIGNTGDEGDEHEGDLKSLHNKGNLEEMEDNDSFHQHRIVTVKDEEEKERMVNGLVTENDRCVSIQFENELGNRYKLVSSINNHGYTPRGKIFTLKQVFKDPRAHRYVSFHATDESDANRIVLLNGARELVAVPVSCRYKPRIIHVTSHQSAKLTNLFKKNGVSKKRTKTLNSPFDKENEVAMCPSRCTEYCLSSCPNYCCSAPVIGKDQQQLFPGQKPNSNPFDEEMNVLSAGEEISDNAGGMETEDVDRSYSQDSNSDSQQDRWWW</sequence>
<name>A0ABM4CPH8_HYDVU</name>
<feature type="compositionally biased region" description="Polar residues" evidence="1">
    <location>
        <begin position="2518"/>
        <end position="2536"/>
    </location>
</feature>
<dbReference type="Proteomes" id="UP001652625">
    <property type="component" value="Chromosome 10"/>
</dbReference>
<feature type="region of interest" description="Disordered" evidence="1">
    <location>
        <begin position="596"/>
        <end position="643"/>
    </location>
</feature>
<feature type="region of interest" description="Disordered" evidence="1">
    <location>
        <begin position="2509"/>
        <end position="2536"/>
    </location>
</feature>
<feature type="compositionally biased region" description="Polar residues" evidence="1">
    <location>
        <begin position="3486"/>
        <end position="3498"/>
    </location>
</feature>
<feature type="compositionally biased region" description="Polar residues" evidence="1">
    <location>
        <begin position="2380"/>
        <end position="2395"/>
    </location>
</feature>
<reference evidence="4" key="1">
    <citation type="submission" date="2025-08" db="UniProtKB">
        <authorList>
            <consortium name="RefSeq"/>
        </authorList>
    </citation>
    <scope>IDENTIFICATION</scope>
</reference>
<evidence type="ECO:0000313" key="3">
    <source>
        <dbReference type="Proteomes" id="UP001652625"/>
    </source>
</evidence>
<keyword evidence="3" id="KW-1185">Reference proteome</keyword>
<dbReference type="SUPFAM" id="SSF110221">
    <property type="entry name" value="AbfB domain"/>
    <property type="match status" value="2"/>
</dbReference>
<feature type="domain" description="Alpha-L-arabinofuranosidase B arabinose-binding" evidence="2">
    <location>
        <begin position="1461"/>
        <end position="1584"/>
    </location>
</feature>
<feature type="region of interest" description="Disordered" evidence="1">
    <location>
        <begin position="2316"/>
        <end position="2347"/>
    </location>
</feature>
<feature type="region of interest" description="Disordered" evidence="1">
    <location>
        <begin position="896"/>
        <end position="921"/>
    </location>
</feature>
<accession>A0ABM4CPH8</accession>
<dbReference type="GeneID" id="101241797"/>
<dbReference type="RefSeq" id="XP_065663735.1">
    <property type="nucleotide sequence ID" value="XM_065807663.1"/>
</dbReference>
<feature type="compositionally biased region" description="Polar residues" evidence="1">
    <location>
        <begin position="720"/>
        <end position="732"/>
    </location>
</feature>
<evidence type="ECO:0000256" key="1">
    <source>
        <dbReference type="SAM" id="MobiDB-lite"/>
    </source>
</evidence>
<feature type="compositionally biased region" description="Basic residues" evidence="1">
    <location>
        <begin position="772"/>
        <end position="807"/>
    </location>
</feature>
<feature type="region of interest" description="Disordered" evidence="1">
    <location>
        <begin position="681"/>
        <end position="700"/>
    </location>
</feature>
<organism evidence="3 4">
    <name type="scientific">Hydra vulgaris</name>
    <name type="common">Hydra</name>
    <name type="synonym">Hydra attenuata</name>
    <dbReference type="NCBI Taxonomy" id="6087"/>
    <lineage>
        <taxon>Eukaryota</taxon>
        <taxon>Metazoa</taxon>
        <taxon>Cnidaria</taxon>
        <taxon>Hydrozoa</taxon>
        <taxon>Hydroidolina</taxon>
        <taxon>Anthoathecata</taxon>
        <taxon>Aplanulata</taxon>
        <taxon>Hydridae</taxon>
        <taxon>Hydra</taxon>
    </lineage>
</organism>
<feature type="region of interest" description="Disordered" evidence="1">
    <location>
        <begin position="3475"/>
        <end position="3535"/>
    </location>
</feature>
<dbReference type="Pfam" id="PF05270">
    <property type="entry name" value="AbfB"/>
    <property type="match status" value="2"/>
</dbReference>
<feature type="compositionally biased region" description="Low complexity" evidence="1">
    <location>
        <begin position="2326"/>
        <end position="2347"/>
    </location>
</feature>
<evidence type="ECO:0000259" key="2">
    <source>
        <dbReference type="Pfam" id="PF05270"/>
    </source>
</evidence>
<feature type="region of interest" description="Disordered" evidence="1">
    <location>
        <begin position="2435"/>
        <end position="2478"/>
    </location>
</feature>
<feature type="region of interest" description="Disordered" evidence="1">
    <location>
        <begin position="2380"/>
        <end position="2399"/>
    </location>
</feature>
<feature type="region of interest" description="Disordered" evidence="1">
    <location>
        <begin position="2899"/>
        <end position="2922"/>
    </location>
</feature>
<feature type="compositionally biased region" description="Basic and acidic residues" evidence="1">
    <location>
        <begin position="603"/>
        <end position="626"/>
    </location>
</feature>
<feature type="region of interest" description="Disordered" evidence="1">
    <location>
        <begin position="3318"/>
        <end position="3341"/>
    </location>
</feature>
<feature type="region of interest" description="Disordered" evidence="1">
    <location>
        <begin position="3262"/>
        <end position="3289"/>
    </location>
</feature>
<feature type="compositionally biased region" description="Polar residues" evidence="1">
    <location>
        <begin position="754"/>
        <end position="770"/>
    </location>
</feature>
<feature type="compositionally biased region" description="Acidic residues" evidence="1">
    <location>
        <begin position="2092"/>
        <end position="2109"/>
    </location>
</feature>